<sequence>MVLKVYFVGFFLCLKFHNVLLNDPPPLPPRANRPRPYTEAAGSLSPLSGERGAMSDWPIVEGYYENIPSLTSTRTVEEGLHPTPSSRGQFSHIYSEILDVPEATQPAGRSLQPSPTVQAEEGENPYVIDPTAKIESHVVLFPFNQEPDSPFFHIYEELQEPSDIEGTEVSAQPQQALKPATKEVIDREQSYRPEPPPKRPELKPAIKELLYQRGNFFPRPPIQPDPFETESVSEMQSEPSEPVEMESETTELFPETSESLGKRIKEKARRAKSRLGAFFSFGNTERMETEPFDSPDVSEALSQAAPR</sequence>
<evidence type="ECO:0000256" key="1">
    <source>
        <dbReference type="SAM" id="MobiDB-lite"/>
    </source>
</evidence>
<reference evidence="3 4" key="1">
    <citation type="journal article" date="2014" name="Genome Biol. Evol.">
        <title>The genome of the myxosporean Thelohanellus kitauei shows adaptations to nutrient acquisition within its fish host.</title>
        <authorList>
            <person name="Yang Y."/>
            <person name="Xiong J."/>
            <person name="Zhou Z."/>
            <person name="Huo F."/>
            <person name="Miao W."/>
            <person name="Ran C."/>
            <person name="Liu Y."/>
            <person name="Zhang J."/>
            <person name="Feng J."/>
            <person name="Wang M."/>
            <person name="Wang M."/>
            <person name="Wang L."/>
            <person name="Yao B."/>
        </authorList>
    </citation>
    <scope>NUCLEOTIDE SEQUENCE [LARGE SCALE GENOMIC DNA]</scope>
    <source>
        <strain evidence="3">Wuqing</strain>
    </source>
</reference>
<protein>
    <submittedName>
        <fullName evidence="3">Uncharacterized protein</fullName>
    </submittedName>
</protein>
<feature type="chain" id="PRO_5002152489" evidence="2">
    <location>
        <begin position="22"/>
        <end position="307"/>
    </location>
</feature>
<organism evidence="3 4">
    <name type="scientific">Thelohanellus kitauei</name>
    <name type="common">Myxosporean</name>
    <dbReference type="NCBI Taxonomy" id="669202"/>
    <lineage>
        <taxon>Eukaryota</taxon>
        <taxon>Metazoa</taxon>
        <taxon>Cnidaria</taxon>
        <taxon>Myxozoa</taxon>
        <taxon>Myxosporea</taxon>
        <taxon>Bivalvulida</taxon>
        <taxon>Platysporina</taxon>
        <taxon>Myxobolidae</taxon>
        <taxon>Thelohanellus</taxon>
    </lineage>
</organism>
<keyword evidence="2" id="KW-0732">Signal</keyword>
<evidence type="ECO:0000313" key="4">
    <source>
        <dbReference type="Proteomes" id="UP000031668"/>
    </source>
</evidence>
<dbReference type="AlphaFoldDB" id="A0A0C2MS86"/>
<comment type="caution">
    <text evidence="3">The sequence shown here is derived from an EMBL/GenBank/DDBJ whole genome shotgun (WGS) entry which is preliminary data.</text>
</comment>
<evidence type="ECO:0000256" key="2">
    <source>
        <dbReference type="SAM" id="SignalP"/>
    </source>
</evidence>
<dbReference type="Proteomes" id="UP000031668">
    <property type="component" value="Unassembled WGS sequence"/>
</dbReference>
<gene>
    <name evidence="3" type="ORF">RF11_00455</name>
</gene>
<evidence type="ECO:0000313" key="3">
    <source>
        <dbReference type="EMBL" id="KII67100.1"/>
    </source>
</evidence>
<feature type="compositionally biased region" description="Low complexity" evidence="1">
    <location>
        <begin position="230"/>
        <end position="240"/>
    </location>
</feature>
<feature type="compositionally biased region" description="Basic and acidic residues" evidence="1">
    <location>
        <begin position="180"/>
        <end position="206"/>
    </location>
</feature>
<feature type="region of interest" description="Disordered" evidence="1">
    <location>
        <begin position="24"/>
        <end position="49"/>
    </location>
</feature>
<name>A0A0C2MS86_THEKT</name>
<proteinExistence type="predicted"/>
<accession>A0A0C2MS86</accession>
<feature type="region of interest" description="Disordered" evidence="1">
    <location>
        <begin position="283"/>
        <end position="307"/>
    </location>
</feature>
<dbReference type="EMBL" id="JWZT01003307">
    <property type="protein sequence ID" value="KII67100.1"/>
    <property type="molecule type" value="Genomic_DNA"/>
</dbReference>
<feature type="region of interest" description="Disordered" evidence="1">
    <location>
        <begin position="170"/>
        <end position="261"/>
    </location>
</feature>
<keyword evidence="4" id="KW-1185">Reference proteome</keyword>
<feature type="signal peptide" evidence="2">
    <location>
        <begin position="1"/>
        <end position="21"/>
    </location>
</feature>